<feature type="compositionally biased region" description="Basic and acidic residues" evidence="1">
    <location>
        <begin position="61"/>
        <end position="70"/>
    </location>
</feature>
<comment type="caution">
    <text evidence="2">The sequence shown here is derived from an EMBL/GenBank/DDBJ whole genome shotgun (WGS) entry which is preliminary data.</text>
</comment>
<proteinExistence type="predicted"/>
<reference evidence="2 3" key="2">
    <citation type="journal article" date="2023" name="Mol. Biol. Evol.">
        <title>Genomics of Secondarily Temperate Adaptation in the Only Non-Antarctic Icefish.</title>
        <authorList>
            <person name="Rivera-Colon A.G."/>
            <person name="Rayamajhi N."/>
            <person name="Minhas B.F."/>
            <person name="Madrigal G."/>
            <person name="Bilyk K.T."/>
            <person name="Yoon V."/>
            <person name="Hune M."/>
            <person name="Gregory S."/>
            <person name="Cheng C.H.C."/>
            <person name="Catchen J.M."/>
        </authorList>
    </citation>
    <scope>NUCLEOTIDE SEQUENCE [LARGE SCALE GENOMIC DNA]</scope>
    <source>
        <strain evidence="2">JMC-PN-2008</strain>
    </source>
</reference>
<protein>
    <submittedName>
        <fullName evidence="2">Uncharacterized protein</fullName>
    </submittedName>
</protein>
<sequence length="88" mass="9540">MHLHNLSSTGARERKGVGVWGGEESRIGGIGRLVEVVLVVEGVTFPFTGCQSIKAQCTAVRADRQHRKEQGPATEPTLRGYHSSRGKL</sequence>
<name>A0AAN7YDH4_ELEMC</name>
<feature type="region of interest" description="Disordered" evidence="1">
    <location>
        <begin position="61"/>
        <end position="88"/>
    </location>
</feature>
<dbReference type="AlphaFoldDB" id="A0AAN7YDH4"/>
<accession>A0AAN7YDH4</accession>
<keyword evidence="3" id="KW-1185">Reference proteome</keyword>
<evidence type="ECO:0000313" key="3">
    <source>
        <dbReference type="Proteomes" id="UP001346869"/>
    </source>
</evidence>
<evidence type="ECO:0000313" key="2">
    <source>
        <dbReference type="EMBL" id="KAK5874555.1"/>
    </source>
</evidence>
<dbReference type="EMBL" id="JAUZQC010000003">
    <property type="protein sequence ID" value="KAK5874555.1"/>
    <property type="molecule type" value="Genomic_DNA"/>
</dbReference>
<organism evidence="2 3">
    <name type="scientific">Eleginops maclovinus</name>
    <name type="common">Patagonian blennie</name>
    <name type="synonym">Eleginus maclovinus</name>
    <dbReference type="NCBI Taxonomy" id="56733"/>
    <lineage>
        <taxon>Eukaryota</taxon>
        <taxon>Metazoa</taxon>
        <taxon>Chordata</taxon>
        <taxon>Craniata</taxon>
        <taxon>Vertebrata</taxon>
        <taxon>Euteleostomi</taxon>
        <taxon>Actinopterygii</taxon>
        <taxon>Neopterygii</taxon>
        <taxon>Teleostei</taxon>
        <taxon>Neoteleostei</taxon>
        <taxon>Acanthomorphata</taxon>
        <taxon>Eupercaria</taxon>
        <taxon>Perciformes</taxon>
        <taxon>Notothenioidei</taxon>
        <taxon>Eleginopidae</taxon>
        <taxon>Eleginops</taxon>
    </lineage>
</organism>
<evidence type="ECO:0000256" key="1">
    <source>
        <dbReference type="SAM" id="MobiDB-lite"/>
    </source>
</evidence>
<gene>
    <name evidence="2" type="ORF">PBY51_019491</name>
</gene>
<dbReference type="Proteomes" id="UP001346869">
    <property type="component" value="Unassembled WGS sequence"/>
</dbReference>
<reference evidence="2 3" key="1">
    <citation type="journal article" date="2023" name="Genes (Basel)">
        <title>Chromosome-Level Genome Assembly and Circadian Gene Repertoire of the Patagonia Blennie Eleginops maclovinus-The Closest Ancestral Proxy of Antarctic Cryonotothenioids.</title>
        <authorList>
            <person name="Cheng C.C."/>
            <person name="Rivera-Colon A.G."/>
            <person name="Minhas B.F."/>
            <person name="Wilson L."/>
            <person name="Rayamajhi N."/>
            <person name="Vargas-Chacoff L."/>
            <person name="Catchen J.M."/>
        </authorList>
    </citation>
    <scope>NUCLEOTIDE SEQUENCE [LARGE SCALE GENOMIC DNA]</scope>
    <source>
        <strain evidence="2">JMC-PN-2008</strain>
    </source>
</reference>